<keyword evidence="5 6" id="KW-0472">Membrane</keyword>
<dbReference type="PANTHER" id="PTHR43124:SF3">
    <property type="entry name" value="CHLORAMPHENICOL EFFLUX PUMP RV0191"/>
    <property type="match status" value="1"/>
</dbReference>
<evidence type="ECO:0000256" key="6">
    <source>
        <dbReference type="SAM" id="Phobius"/>
    </source>
</evidence>
<dbReference type="GO" id="GO:0022857">
    <property type="term" value="F:transmembrane transporter activity"/>
    <property type="evidence" value="ECO:0007669"/>
    <property type="project" value="InterPro"/>
</dbReference>
<evidence type="ECO:0000256" key="1">
    <source>
        <dbReference type="ARBA" id="ARBA00004651"/>
    </source>
</evidence>
<dbReference type="InterPro" id="IPR050189">
    <property type="entry name" value="MFS_Efflux_Transporters"/>
</dbReference>
<accession>A0A1Y6K8R7</accession>
<feature type="transmembrane region" description="Helical" evidence="6">
    <location>
        <begin position="359"/>
        <end position="379"/>
    </location>
</feature>
<dbReference type="OrthoDB" id="152712at2"/>
<feature type="transmembrane region" description="Helical" evidence="6">
    <location>
        <begin position="205"/>
        <end position="223"/>
    </location>
</feature>
<evidence type="ECO:0000256" key="5">
    <source>
        <dbReference type="ARBA" id="ARBA00023136"/>
    </source>
</evidence>
<proteinExistence type="predicted"/>
<dbReference type="InterPro" id="IPR020846">
    <property type="entry name" value="MFS_dom"/>
</dbReference>
<feature type="transmembrane region" description="Helical" evidence="6">
    <location>
        <begin position="300"/>
        <end position="322"/>
    </location>
</feature>
<feature type="transmembrane region" description="Helical" evidence="6">
    <location>
        <begin position="12"/>
        <end position="33"/>
    </location>
</feature>
<feature type="transmembrane region" description="Helical" evidence="6">
    <location>
        <begin position="134"/>
        <end position="157"/>
    </location>
</feature>
<reference evidence="9" key="1">
    <citation type="submission" date="2017-05" db="EMBL/GenBank/DDBJ databases">
        <authorList>
            <person name="Kirkegaard R."/>
            <person name="Mcilroy J S."/>
        </authorList>
    </citation>
    <scope>NUCLEOTIDE SEQUENCE [LARGE SCALE GENOMIC DNA]</scope>
</reference>
<dbReference type="PROSITE" id="PS50850">
    <property type="entry name" value="MFS"/>
    <property type="match status" value="1"/>
</dbReference>
<keyword evidence="2" id="KW-1003">Cell membrane</keyword>
<evidence type="ECO:0000256" key="2">
    <source>
        <dbReference type="ARBA" id="ARBA00022475"/>
    </source>
</evidence>
<gene>
    <name evidence="8" type="ORF">CFX1CAM_2193</name>
</gene>
<dbReference type="PANTHER" id="PTHR43124">
    <property type="entry name" value="PURINE EFFLUX PUMP PBUE"/>
    <property type="match status" value="1"/>
</dbReference>
<evidence type="ECO:0000256" key="3">
    <source>
        <dbReference type="ARBA" id="ARBA00022692"/>
    </source>
</evidence>
<dbReference type="InterPro" id="IPR011701">
    <property type="entry name" value="MFS"/>
</dbReference>
<keyword evidence="9" id="KW-1185">Reference proteome</keyword>
<dbReference type="Proteomes" id="UP000195514">
    <property type="component" value="Chromosome I"/>
</dbReference>
<feature type="transmembrane region" description="Helical" evidence="6">
    <location>
        <begin position="275"/>
        <end position="294"/>
    </location>
</feature>
<dbReference type="Pfam" id="PF07690">
    <property type="entry name" value="MFS_1"/>
    <property type="match status" value="1"/>
</dbReference>
<protein>
    <recommendedName>
        <fullName evidence="7">Major facilitator superfamily (MFS) profile domain-containing protein</fullName>
    </recommendedName>
</protein>
<evidence type="ECO:0000313" key="8">
    <source>
        <dbReference type="EMBL" id="SMX55258.1"/>
    </source>
</evidence>
<name>A0A1Y6K8R7_9CHLR</name>
<dbReference type="GO" id="GO:0005886">
    <property type="term" value="C:plasma membrane"/>
    <property type="evidence" value="ECO:0007669"/>
    <property type="project" value="UniProtKB-SubCell"/>
</dbReference>
<feature type="transmembrane region" description="Helical" evidence="6">
    <location>
        <begin position="100"/>
        <end position="122"/>
    </location>
</feature>
<dbReference type="Gene3D" id="1.20.1250.20">
    <property type="entry name" value="MFS general substrate transporter like domains"/>
    <property type="match status" value="1"/>
</dbReference>
<feature type="transmembrane region" description="Helical" evidence="6">
    <location>
        <begin position="45"/>
        <end position="65"/>
    </location>
</feature>
<keyword evidence="4 6" id="KW-1133">Transmembrane helix</keyword>
<dbReference type="InterPro" id="IPR036259">
    <property type="entry name" value="MFS_trans_sf"/>
</dbReference>
<feature type="domain" description="Major facilitator superfamily (MFS) profile" evidence="7">
    <location>
        <begin position="11"/>
        <end position="383"/>
    </location>
</feature>
<evidence type="ECO:0000313" key="9">
    <source>
        <dbReference type="Proteomes" id="UP000195514"/>
    </source>
</evidence>
<dbReference type="SUPFAM" id="SSF103473">
    <property type="entry name" value="MFS general substrate transporter"/>
    <property type="match status" value="1"/>
</dbReference>
<evidence type="ECO:0000256" key="4">
    <source>
        <dbReference type="ARBA" id="ARBA00022989"/>
    </source>
</evidence>
<dbReference type="RefSeq" id="WP_087863059.1">
    <property type="nucleotide sequence ID" value="NZ_LT859958.1"/>
</dbReference>
<feature type="transmembrane region" description="Helical" evidence="6">
    <location>
        <begin position="77"/>
        <end position="94"/>
    </location>
</feature>
<sequence>MTTKNWKIKAEIILFTLIRMVLSINTRMVYPFLPVFARGMSVDPAALVMALSVRAFLGVLGPFFASIADTHDRKTGILLGMGLFTVGSGMLGIWPTFWSFILGTSLALLGTGVFIPSVNAYLADRIPYEKRGRVIAILELNWALSFIIGIPIVQFLIENYNWVAPFFVFTAIGILCLIVFFVILPAQRVSKTDENKIVKNLVRIARSWPAVAGLLVGILISGANETVNLIFGLWIEDQFGINFAALTAASVVIGFSELGGGVITSLFLDTIGKRRMIWFSIGVNTLAAVLLPLMQGNLSWAMAGLGLFFISFEISLVSSLTLMSEVVPEARATMIAATLGGFSLGRLLGSLIAPGLFAISFWAVCLAAAFLNLCAAGFLSQVRVEPPSPAMTA</sequence>
<keyword evidence="3 6" id="KW-0812">Transmembrane</keyword>
<feature type="transmembrane region" description="Helical" evidence="6">
    <location>
        <begin position="163"/>
        <end position="184"/>
    </location>
</feature>
<evidence type="ECO:0000259" key="7">
    <source>
        <dbReference type="PROSITE" id="PS50850"/>
    </source>
</evidence>
<feature type="transmembrane region" description="Helical" evidence="6">
    <location>
        <begin position="243"/>
        <end position="268"/>
    </location>
</feature>
<organism evidence="8 9">
    <name type="scientific">Candidatus Brevifilum fermentans</name>
    <dbReference type="NCBI Taxonomy" id="1986204"/>
    <lineage>
        <taxon>Bacteria</taxon>
        <taxon>Bacillati</taxon>
        <taxon>Chloroflexota</taxon>
        <taxon>Anaerolineae</taxon>
        <taxon>Anaerolineales</taxon>
        <taxon>Anaerolineaceae</taxon>
        <taxon>Candidatus Brevifilum</taxon>
    </lineage>
</organism>
<dbReference type="KEGG" id="abat:CFX1CAM_2193"/>
<comment type="subcellular location">
    <subcellularLocation>
        <location evidence="1">Cell membrane</location>
        <topology evidence="1">Multi-pass membrane protein</topology>
    </subcellularLocation>
</comment>
<dbReference type="EMBL" id="LT859958">
    <property type="protein sequence ID" value="SMX55258.1"/>
    <property type="molecule type" value="Genomic_DNA"/>
</dbReference>
<dbReference type="AlphaFoldDB" id="A0A1Y6K8R7"/>